<comment type="caution">
    <text evidence="2">The sequence shown here is derived from an EMBL/GenBank/DDBJ whole genome shotgun (WGS) entry which is preliminary data.</text>
</comment>
<keyword evidence="3" id="KW-1185">Reference proteome</keyword>
<sequence>MQTSLGPVAHQVIPVFAEEPDWENIGYGLNESAHSGDEGMDPHKLLLIVVRDPQDSKGPLQAEDLEDFSIRPSEVPEASTTRVCEDPLPTSVRFIGENTPDEGSDPAGIWEITSDADIASGTEQVFAATIGGEDLFQIGVGDLRRPLSGGGNSLAERPPAVSDQQFYFENR</sequence>
<dbReference type="AlphaFoldDB" id="A0A150HAG2"/>
<evidence type="ECO:0000313" key="3">
    <source>
        <dbReference type="Proteomes" id="UP000243589"/>
    </source>
</evidence>
<organism evidence="2 3">
    <name type="scientific">Brevibacterium ravenspurgense</name>
    <dbReference type="NCBI Taxonomy" id="479117"/>
    <lineage>
        <taxon>Bacteria</taxon>
        <taxon>Bacillati</taxon>
        <taxon>Actinomycetota</taxon>
        <taxon>Actinomycetes</taxon>
        <taxon>Micrococcales</taxon>
        <taxon>Brevibacteriaceae</taxon>
        <taxon>Brevibacterium</taxon>
    </lineage>
</organism>
<gene>
    <name evidence="2" type="ORF">Bravens_00630</name>
</gene>
<accession>A0A150HAG2</accession>
<evidence type="ECO:0000313" key="2">
    <source>
        <dbReference type="EMBL" id="KXZ59076.1"/>
    </source>
</evidence>
<protein>
    <submittedName>
        <fullName evidence="2">Uncharacterized protein</fullName>
    </submittedName>
</protein>
<feature type="compositionally biased region" description="Polar residues" evidence="1">
    <location>
        <begin position="162"/>
        <end position="171"/>
    </location>
</feature>
<name>A0A150HAG2_9MICO</name>
<dbReference type="Proteomes" id="UP000243589">
    <property type="component" value="Unassembled WGS sequence"/>
</dbReference>
<dbReference type="EMBL" id="LQQC01000007">
    <property type="protein sequence ID" value="KXZ59076.1"/>
    <property type="molecule type" value="Genomic_DNA"/>
</dbReference>
<proteinExistence type="predicted"/>
<evidence type="ECO:0000256" key="1">
    <source>
        <dbReference type="SAM" id="MobiDB-lite"/>
    </source>
</evidence>
<reference evidence="2 3" key="1">
    <citation type="submission" date="2016-01" db="EMBL/GenBank/DDBJ databases">
        <title>Use of Whole Genome Sequencing to ascertain that Brevibacterium massiliense (Roux, Raoult 2009) is a later heterotypic synonym of Brevibacterium ravenspurgense (Mages 2008).</title>
        <authorList>
            <person name="Bernier A.-M."/>
            <person name="Burdz T."/>
            <person name="Huynh C."/>
            <person name="Pachecho A.L."/>
            <person name="Wiebe D."/>
            <person name="Bonner C."/>
            <person name="Bernard K."/>
        </authorList>
    </citation>
    <scope>NUCLEOTIDE SEQUENCE [LARGE SCALE GENOMIC DNA]</scope>
    <source>
        <strain evidence="2 3">CCUG56047</strain>
    </source>
</reference>
<feature type="region of interest" description="Disordered" evidence="1">
    <location>
        <begin position="147"/>
        <end position="171"/>
    </location>
</feature>
<dbReference type="PATRIC" id="fig|479117.4.peg.630"/>